<organism evidence="14 15">
    <name type="scientific">Aciditerrimonas ferrireducens</name>
    <dbReference type="NCBI Taxonomy" id="667306"/>
    <lineage>
        <taxon>Bacteria</taxon>
        <taxon>Bacillati</taxon>
        <taxon>Actinomycetota</taxon>
        <taxon>Acidimicrobiia</taxon>
        <taxon>Acidimicrobiales</taxon>
        <taxon>Acidimicrobiaceae</taxon>
        <taxon>Aciditerrimonas</taxon>
    </lineage>
</organism>
<keyword evidence="5 9" id="KW-0479">Metal-binding</keyword>
<dbReference type="Pfam" id="PF01433">
    <property type="entry name" value="Peptidase_M1"/>
    <property type="match status" value="1"/>
</dbReference>
<protein>
    <recommendedName>
        <fullName evidence="9">Aminopeptidase</fullName>
        <ecNumber evidence="9">3.4.11.-</ecNumber>
    </recommendedName>
</protein>
<keyword evidence="8 9" id="KW-0482">Metalloprotease</keyword>
<dbReference type="InterPro" id="IPR034016">
    <property type="entry name" value="M1_APN-typ"/>
</dbReference>
<keyword evidence="15" id="KW-1185">Reference proteome</keyword>
<comment type="cofactor">
    <cofactor evidence="9">
        <name>Zn(2+)</name>
        <dbReference type="ChEBI" id="CHEBI:29105"/>
    </cofactor>
    <text evidence="9">Binds 1 zinc ion per subunit.</text>
</comment>
<comment type="caution">
    <text evidence="14">The sequence shown here is derived from an EMBL/GenBank/DDBJ whole genome shotgun (WGS) entry which is preliminary data.</text>
</comment>
<dbReference type="Gene3D" id="2.60.40.1730">
    <property type="entry name" value="tricorn interacting facor f3 domain"/>
    <property type="match status" value="1"/>
</dbReference>
<evidence type="ECO:0000259" key="13">
    <source>
        <dbReference type="Pfam" id="PF17900"/>
    </source>
</evidence>
<evidence type="ECO:0000313" key="14">
    <source>
        <dbReference type="EMBL" id="MFC0082403.1"/>
    </source>
</evidence>
<feature type="domain" description="ERAP1-like C-terminal" evidence="12">
    <location>
        <begin position="554"/>
        <end position="858"/>
    </location>
</feature>
<gene>
    <name evidence="14" type="ORF">ACFFRE_09640</name>
</gene>
<evidence type="ECO:0000256" key="1">
    <source>
        <dbReference type="ARBA" id="ARBA00000098"/>
    </source>
</evidence>
<evidence type="ECO:0000259" key="12">
    <source>
        <dbReference type="Pfam" id="PF11838"/>
    </source>
</evidence>
<dbReference type="EC" id="3.4.11.-" evidence="9"/>
<dbReference type="Pfam" id="PF11838">
    <property type="entry name" value="ERAP1_C"/>
    <property type="match status" value="1"/>
</dbReference>
<dbReference type="Proteomes" id="UP001589788">
    <property type="component" value="Unassembled WGS sequence"/>
</dbReference>
<dbReference type="EMBL" id="JBHLYQ010000098">
    <property type="protein sequence ID" value="MFC0082403.1"/>
    <property type="molecule type" value="Genomic_DNA"/>
</dbReference>
<dbReference type="SUPFAM" id="SSF55486">
    <property type="entry name" value="Metalloproteases ('zincins'), catalytic domain"/>
    <property type="match status" value="1"/>
</dbReference>
<dbReference type="SUPFAM" id="SSF63737">
    <property type="entry name" value="Leukotriene A4 hydrolase N-terminal domain"/>
    <property type="match status" value="1"/>
</dbReference>
<accession>A0ABV6C413</accession>
<dbReference type="InterPro" id="IPR014782">
    <property type="entry name" value="Peptidase_M1_dom"/>
</dbReference>
<dbReference type="InterPro" id="IPR024571">
    <property type="entry name" value="ERAP1-like_C_dom"/>
</dbReference>
<sequence length="893" mass="97132">MPRPASFAGEGPVDPSAAHRLPRALVPRRYDLHLRPDLDQARFEGTVRISGEAASDVREVLLHAVDLQVAEASASAAEGPAVPCDVELEPEHQRLRLRPAEPLPAGPLRLDLRFSGELNDRLHGFYRSTYTDPEGRTRTIATTQFEATHARRAFPCLDEPDAKAVFAITLDVPEGLLAVSNGPVVDEEPLAGGGRRVRFGDTMPMSTYLVAFVVGPLVATEPVRAGGTTLRVVHVPGKEGLTGFALEAAAHALDFFTDWFGLPYPADKLDLVAIPDFAFGAMENLGCVTFRETALLVDPGRASQLELQRVADVVSHEIAHMWFGDLVTMKWWNGIWLNEAFATFMELLCVDHFRPAWRRWVSFGLEREAALAVDGLHRTRPVEYPVGSPEEAEGMFDVLTYQKGASVLRMLERYLGEERFRDGIRRYLARHRYANTETTDLWDALEEASGEPVRQVMESWIFQGGHPLVTLAEGPSGPQLRQEPFTYGPPLPGEPSAIGRHWEVPLLVRALPEAPGPATGAEPGGSGGDGEARLLLGAEPTALPPLPGGGVPVLNAGGWGFYRVRYPRSTLETLAGRLGDLAVLERFGLLGDTWAAVLAGQADLADLLTLAGGLAPREDPDVLGQLAGALRSLERFLDEDDLGALAACTRAIVAPSLAELGFERQPGDDERTLTLRSLVVALAGTVGQDPEVQERCRALFAAEQAGRADLDPDLAPAVVQVVAASGDRSTYEQLLDRYRHPATPQEEMRFLVALADVPDPQVAAEVFELALSEVRTQNAAFVLAALLGSRLHGPATWERLTARWDEVLARTPENLAPRMLEAVRWLCRDRALAERVTDWLAAHPLRSGQRTVQQALERLWVHVGAVERLRSPAPAALQAATARLGEGRGAAGR</sequence>
<evidence type="ECO:0000256" key="5">
    <source>
        <dbReference type="ARBA" id="ARBA00022723"/>
    </source>
</evidence>
<dbReference type="Pfam" id="PF17900">
    <property type="entry name" value="Peptidase_M1_N"/>
    <property type="match status" value="1"/>
</dbReference>
<dbReference type="InterPro" id="IPR045357">
    <property type="entry name" value="Aminopeptidase_N-like_N"/>
</dbReference>
<keyword evidence="6 9" id="KW-0378">Hydrolase</keyword>
<comment type="catalytic activity">
    <reaction evidence="1">
        <text>Release of an N-terminal amino acid, Xaa-|-Yaa- from a peptide, amide or arylamide. Xaa is preferably Ala, but may be most amino acids including Pro (slow action). When a terminal hydrophobic residue is followed by a prolyl residue, the two may be released as an intact Xaa-Pro dipeptide.</text>
        <dbReference type="EC" id="3.4.11.2"/>
    </reaction>
</comment>
<evidence type="ECO:0000256" key="9">
    <source>
        <dbReference type="RuleBase" id="RU364040"/>
    </source>
</evidence>
<dbReference type="RefSeq" id="WP_377789981.1">
    <property type="nucleotide sequence ID" value="NZ_JBHLYQ010000098.1"/>
</dbReference>
<dbReference type="InterPro" id="IPR042097">
    <property type="entry name" value="Aminopeptidase_N-like_N_sf"/>
</dbReference>
<evidence type="ECO:0000256" key="8">
    <source>
        <dbReference type="ARBA" id="ARBA00023049"/>
    </source>
</evidence>
<dbReference type="PANTHER" id="PTHR11533">
    <property type="entry name" value="PROTEASE M1 ZINC METALLOPROTEASE"/>
    <property type="match status" value="1"/>
</dbReference>
<evidence type="ECO:0000313" key="15">
    <source>
        <dbReference type="Proteomes" id="UP001589788"/>
    </source>
</evidence>
<proteinExistence type="inferred from homology"/>
<feature type="domain" description="Aminopeptidase N-like N-terminal" evidence="13">
    <location>
        <begin position="26"/>
        <end position="209"/>
    </location>
</feature>
<comment type="similarity">
    <text evidence="2 9">Belongs to the peptidase M1 family.</text>
</comment>
<evidence type="ECO:0000256" key="2">
    <source>
        <dbReference type="ARBA" id="ARBA00010136"/>
    </source>
</evidence>
<reference evidence="14 15" key="1">
    <citation type="submission" date="2024-09" db="EMBL/GenBank/DDBJ databases">
        <authorList>
            <person name="Sun Q."/>
            <person name="Mori K."/>
        </authorList>
    </citation>
    <scope>NUCLEOTIDE SEQUENCE [LARGE SCALE GENOMIC DNA]</scope>
    <source>
        <strain evidence="14 15">JCM 15389</strain>
    </source>
</reference>
<dbReference type="InterPro" id="IPR001930">
    <property type="entry name" value="Peptidase_M1"/>
</dbReference>
<dbReference type="CDD" id="cd09601">
    <property type="entry name" value="M1_APN-Q_like"/>
    <property type="match status" value="1"/>
</dbReference>
<name>A0ABV6C413_9ACTN</name>
<evidence type="ECO:0000256" key="10">
    <source>
        <dbReference type="SAM" id="MobiDB-lite"/>
    </source>
</evidence>
<keyword evidence="7 9" id="KW-0862">Zinc</keyword>
<evidence type="ECO:0000256" key="4">
    <source>
        <dbReference type="ARBA" id="ARBA00022670"/>
    </source>
</evidence>
<dbReference type="Gene3D" id="1.25.50.20">
    <property type="match status" value="1"/>
</dbReference>
<evidence type="ECO:0000259" key="11">
    <source>
        <dbReference type="Pfam" id="PF01433"/>
    </source>
</evidence>
<dbReference type="GO" id="GO:0004177">
    <property type="term" value="F:aminopeptidase activity"/>
    <property type="evidence" value="ECO:0007669"/>
    <property type="project" value="UniProtKB-KW"/>
</dbReference>
<dbReference type="PRINTS" id="PR00756">
    <property type="entry name" value="ALADIPTASE"/>
</dbReference>
<dbReference type="PANTHER" id="PTHR11533:SF174">
    <property type="entry name" value="PUROMYCIN-SENSITIVE AMINOPEPTIDASE-RELATED"/>
    <property type="match status" value="1"/>
</dbReference>
<dbReference type="InterPro" id="IPR050344">
    <property type="entry name" value="Peptidase_M1_aminopeptidases"/>
</dbReference>
<feature type="region of interest" description="Disordered" evidence="10">
    <location>
        <begin position="513"/>
        <end position="532"/>
    </location>
</feature>
<keyword evidence="4 9" id="KW-0645">Protease</keyword>
<feature type="domain" description="Peptidase M1 membrane alanine aminopeptidase" evidence="11">
    <location>
        <begin position="244"/>
        <end position="460"/>
    </location>
</feature>
<keyword evidence="3 9" id="KW-0031">Aminopeptidase</keyword>
<dbReference type="InterPro" id="IPR027268">
    <property type="entry name" value="Peptidase_M4/M1_CTD_sf"/>
</dbReference>
<dbReference type="Gene3D" id="1.10.390.10">
    <property type="entry name" value="Neutral Protease Domain 2"/>
    <property type="match status" value="1"/>
</dbReference>
<evidence type="ECO:0000256" key="3">
    <source>
        <dbReference type="ARBA" id="ARBA00022438"/>
    </source>
</evidence>
<evidence type="ECO:0000256" key="7">
    <source>
        <dbReference type="ARBA" id="ARBA00022833"/>
    </source>
</evidence>
<evidence type="ECO:0000256" key="6">
    <source>
        <dbReference type="ARBA" id="ARBA00022801"/>
    </source>
</evidence>